<proteinExistence type="predicted"/>
<gene>
    <name evidence="4" type="ORF">OS493_003867</name>
</gene>
<evidence type="ECO:0000313" key="5">
    <source>
        <dbReference type="Proteomes" id="UP001163046"/>
    </source>
</evidence>
<feature type="region of interest" description="Disordered" evidence="1">
    <location>
        <begin position="153"/>
        <end position="172"/>
    </location>
</feature>
<evidence type="ECO:0000256" key="2">
    <source>
        <dbReference type="SAM" id="Phobius"/>
    </source>
</evidence>
<dbReference type="AlphaFoldDB" id="A0A9X0A691"/>
<keyword evidence="2" id="KW-0812">Transmembrane</keyword>
<organism evidence="4 5">
    <name type="scientific">Desmophyllum pertusum</name>
    <dbReference type="NCBI Taxonomy" id="174260"/>
    <lineage>
        <taxon>Eukaryota</taxon>
        <taxon>Metazoa</taxon>
        <taxon>Cnidaria</taxon>
        <taxon>Anthozoa</taxon>
        <taxon>Hexacorallia</taxon>
        <taxon>Scleractinia</taxon>
        <taxon>Caryophylliina</taxon>
        <taxon>Caryophylliidae</taxon>
        <taxon>Desmophyllum</taxon>
    </lineage>
</organism>
<keyword evidence="3" id="KW-0732">Signal</keyword>
<dbReference type="Proteomes" id="UP001163046">
    <property type="component" value="Unassembled WGS sequence"/>
</dbReference>
<evidence type="ECO:0000256" key="3">
    <source>
        <dbReference type="SAM" id="SignalP"/>
    </source>
</evidence>
<evidence type="ECO:0000256" key="1">
    <source>
        <dbReference type="SAM" id="MobiDB-lite"/>
    </source>
</evidence>
<keyword evidence="2" id="KW-1133">Transmembrane helix</keyword>
<name>A0A9X0A691_9CNID</name>
<feature type="transmembrane region" description="Helical" evidence="2">
    <location>
        <begin position="102"/>
        <end position="126"/>
    </location>
</feature>
<keyword evidence="5" id="KW-1185">Reference proteome</keyword>
<feature type="signal peptide" evidence="3">
    <location>
        <begin position="1"/>
        <end position="22"/>
    </location>
</feature>
<dbReference type="EMBL" id="MU825397">
    <property type="protein sequence ID" value="KAJ7394186.1"/>
    <property type="molecule type" value="Genomic_DNA"/>
</dbReference>
<feature type="chain" id="PRO_5040797403" evidence="3">
    <location>
        <begin position="23"/>
        <end position="172"/>
    </location>
</feature>
<evidence type="ECO:0000313" key="4">
    <source>
        <dbReference type="EMBL" id="KAJ7394186.1"/>
    </source>
</evidence>
<sequence>MERQSVFEKFVLILIFVATVHGLTQCPAREPYKSYTCPGPLDPPERTRCCFWYGPTCCLSGGSSCSDKAAHIRNYCPGPNDGKNDKVCCTVNNVAKCCGVELVAGIVSGAVVFAVVVLLIVCCFNPKCPLAKYRKRRQMLNVAAAPPPGIPQWPSGYNGPPGLARSGPPDVM</sequence>
<dbReference type="OrthoDB" id="5986764at2759"/>
<comment type="caution">
    <text evidence="4">The sequence shown here is derived from an EMBL/GenBank/DDBJ whole genome shotgun (WGS) entry which is preliminary data.</text>
</comment>
<protein>
    <submittedName>
        <fullName evidence="4">Uncharacterized protein</fullName>
    </submittedName>
</protein>
<reference evidence="4" key="1">
    <citation type="submission" date="2023-01" db="EMBL/GenBank/DDBJ databases">
        <title>Genome assembly of the deep-sea coral Lophelia pertusa.</title>
        <authorList>
            <person name="Herrera S."/>
            <person name="Cordes E."/>
        </authorList>
    </citation>
    <scope>NUCLEOTIDE SEQUENCE</scope>
    <source>
        <strain evidence="4">USNM1676648</strain>
        <tissue evidence="4">Polyp</tissue>
    </source>
</reference>
<accession>A0A9X0A691</accession>
<keyword evidence="2" id="KW-0472">Membrane</keyword>